<evidence type="ECO:0000313" key="3">
    <source>
        <dbReference type="EMBL" id="CAF88092.1"/>
    </source>
</evidence>
<feature type="disulfide bond" evidence="1">
    <location>
        <begin position="31"/>
        <end position="40"/>
    </location>
</feature>
<gene>
    <name evidence="3" type="ORF">GSTENG00001217001</name>
</gene>
<accession>Q4TG90</accession>
<dbReference type="PROSITE" id="PS00022">
    <property type="entry name" value="EGF_1"/>
    <property type="match status" value="1"/>
</dbReference>
<feature type="disulfide bond" evidence="1">
    <location>
        <begin position="12"/>
        <end position="29"/>
    </location>
</feature>
<dbReference type="KEGG" id="tng:GSTEN00001217G001"/>
<keyword evidence="1" id="KW-0245">EGF-like domain</keyword>
<dbReference type="PROSITE" id="PS01186">
    <property type="entry name" value="EGF_2"/>
    <property type="match status" value="1"/>
</dbReference>
<dbReference type="OrthoDB" id="10014052at2759"/>
<name>Q4TG90_TETNG</name>
<reference evidence="3" key="1">
    <citation type="journal article" date="2004" name="Nature">
        <title>Genome duplication in the teleost fish Tetraodon nigroviridis reveals the early vertebrate proto-karyotype.</title>
        <authorList>
            <person name="Jaillon O."/>
            <person name="Aury J.-M."/>
            <person name="Brunet F."/>
            <person name="Petit J.-L."/>
            <person name="Stange-Thomann N."/>
            <person name="Mauceli E."/>
            <person name="Bouneau L."/>
            <person name="Fischer C."/>
            <person name="Ozouf-Costaz C."/>
            <person name="Bernot A."/>
            <person name="Nicaud S."/>
            <person name="Jaffe D."/>
            <person name="Fisher S."/>
            <person name="Lutfalla G."/>
            <person name="Dossat C."/>
            <person name="Segurens B."/>
            <person name="Dasilva C."/>
            <person name="Salanoubat M."/>
            <person name="Levy M."/>
            <person name="Boudet N."/>
            <person name="Castellano S."/>
            <person name="Anthouard V."/>
            <person name="Jubin C."/>
            <person name="Castelli V."/>
            <person name="Katinka M."/>
            <person name="Vacherie B."/>
            <person name="Biemont C."/>
            <person name="Skalli Z."/>
            <person name="Cattolico L."/>
            <person name="Poulain J."/>
            <person name="De Berardinis V."/>
            <person name="Cruaud C."/>
            <person name="Duprat S."/>
            <person name="Brottier P."/>
            <person name="Coutanceau J.-P."/>
            <person name="Gouzy J."/>
            <person name="Parra G."/>
            <person name="Lardier G."/>
            <person name="Chapple C."/>
            <person name="McKernan K.J."/>
            <person name="McEwan P."/>
            <person name="Bosak S."/>
            <person name="Kellis M."/>
            <person name="Volff J.-N."/>
            <person name="Guigo R."/>
            <person name="Zody M.C."/>
            <person name="Mesirov J."/>
            <person name="Lindblad-Toh K."/>
            <person name="Birren B."/>
            <person name="Nusbaum C."/>
            <person name="Kahn D."/>
            <person name="Robinson-Rechavi M."/>
            <person name="Laudet V."/>
            <person name="Schachter V."/>
            <person name="Quetier F."/>
            <person name="Saurin W."/>
            <person name="Scarpelli C."/>
            <person name="Wincker P."/>
            <person name="Lander E.S."/>
            <person name="Weissenbach J."/>
            <person name="Roest Crollius H."/>
        </authorList>
    </citation>
    <scope>NUCLEOTIDE SEQUENCE [LARGE SCALE GENOMIC DNA]</scope>
</reference>
<dbReference type="InterPro" id="IPR056943">
    <property type="entry name" value="EGF_Pikachurin"/>
</dbReference>
<dbReference type="EMBL" id="CAAE01003842">
    <property type="protein sequence ID" value="CAF88092.1"/>
    <property type="molecule type" value="Genomic_DNA"/>
</dbReference>
<dbReference type="Pfam" id="PF25016">
    <property type="entry name" value="EGF_Pikachurin"/>
    <property type="match status" value="1"/>
</dbReference>
<reference evidence="3" key="2">
    <citation type="submission" date="2004-02" db="EMBL/GenBank/DDBJ databases">
        <authorList>
            <consortium name="Genoscope"/>
            <consortium name="Whitehead Institute Centre for Genome Research"/>
        </authorList>
    </citation>
    <scope>NUCLEOTIDE SEQUENCE</scope>
</reference>
<proteinExistence type="predicted"/>
<sequence>RVYDLTCDDTVCPPDSFCLSDYDGGGSRCHCNLGWRGNTCSDG</sequence>
<evidence type="ECO:0000259" key="2">
    <source>
        <dbReference type="PROSITE" id="PS50026"/>
    </source>
</evidence>
<evidence type="ECO:0000256" key="1">
    <source>
        <dbReference type="PROSITE-ProRule" id="PRU00076"/>
    </source>
</evidence>
<comment type="caution">
    <text evidence="1">Lacks conserved residue(s) required for the propagation of feature annotation.</text>
</comment>
<organism evidence="3">
    <name type="scientific">Tetraodon nigroviridis</name>
    <name type="common">Spotted green pufferfish</name>
    <name type="synonym">Chelonodon nigroviridis</name>
    <dbReference type="NCBI Taxonomy" id="99883"/>
    <lineage>
        <taxon>Eukaryota</taxon>
        <taxon>Metazoa</taxon>
        <taxon>Chordata</taxon>
        <taxon>Craniata</taxon>
        <taxon>Vertebrata</taxon>
        <taxon>Euteleostomi</taxon>
        <taxon>Actinopterygii</taxon>
        <taxon>Neopterygii</taxon>
        <taxon>Teleostei</taxon>
        <taxon>Neoteleostei</taxon>
        <taxon>Acanthomorphata</taxon>
        <taxon>Eupercaria</taxon>
        <taxon>Tetraodontiformes</taxon>
        <taxon>Tetradontoidea</taxon>
        <taxon>Tetraodontidae</taxon>
        <taxon>Tetraodon</taxon>
    </lineage>
</organism>
<dbReference type="AlphaFoldDB" id="Q4TG90"/>
<comment type="caution">
    <text evidence="3">The sequence shown here is derived from an EMBL/GenBank/DDBJ whole genome shotgun (WGS) entry which is preliminary data.</text>
</comment>
<feature type="domain" description="EGF-like" evidence="2">
    <location>
        <begin position="3"/>
        <end position="41"/>
    </location>
</feature>
<keyword evidence="1" id="KW-1015">Disulfide bond</keyword>
<feature type="non-terminal residue" evidence="3">
    <location>
        <position position="1"/>
    </location>
</feature>
<feature type="non-terminal residue" evidence="3">
    <location>
        <position position="43"/>
    </location>
</feature>
<dbReference type="InterPro" id="IPR000742">
    <property type="entry name" value="EGF"/>
</dbReference>
<protein>
    <submittedName>
        <fullName evidence="3">(spotted green pufferfish) hypothetical protein</fullName>
    </submittedName>
</protein>
<dbReference type="SUPFAM" id="SSF57196">
    <property type="entry name" value="EGF/Laminin"/>
    <property type="match status" value="1"/>
</dbReference>
<dbReference type="PROSITE" id="PS50026">
    <property type="entry name" value="EGF_3"/>
    <property type="match status" value="1"/>
</dbReference>